<keyword evidence="3" id="KW-1185">Reference proteome</keyword>
<sequence>MDMTDTSAKHLSFSGGEWRRTLSRRGWRFEEEKQGRAHANGGAEGWGRRRGRRVEMQRSTVGEMILLLGWWPTSRDRDGKDAYGSAQRLSRWEAREGEVQGRRRGGRGEVDGDRGAAAAMWTEVRQRRLG</sequence>
<dbReference type="Proteomes" id="UP001497516">
    <property type="component" value="Chromosome 9"/>
</dbReference>
<dbReference type="EMBL" id="OZ034822">
    <property type="protein sequence ID" value="CAL1412604.1"/>
    <property type="molecule type" value="Genomic_DNA"/>
</dbReference>
<protein>
    <submittedName>
        <fullName evidence="2">Uncharacterized protein</fullName>
    </submittedName>
</protein>
<name>A0AAV2GPJ3_9ROSI</name>
<gene>
    <name evidence="2" type="ORF">LTRI10_LOCUS51886</name>
</gene>
<reference evidence="2 3" key="1">
    <citation type="submission" date="2024-04" db="EMBL/GenBank/DDBJ databases">
        <authorList>
            <person name="Fracassetti M."/>
        </authorList>
    </citation>
    <scope>NUCLEOTIDE SEQUENCE [LARGE SCALE GENOMIC DNA]</scope>
</reference>
<dbReference type="AlphaFoldDB" id="A0AAV2GPJ3"/>
<organism evidence="2 3">
    <name type="scientific">Linum trigynum</name>
    <dbReference type="NCBI Taxonomy" id="586398"/>
    <lineage>
        <taxon>Eukaryota</taxon>
        <taxon>Viridiplantae</taxon>
        <taxon>Streptophyta</taxon>
        <taxon>Embryophyta</taxon>
        <taxon>Tracheophyta</taxon>
        <taxon>Spermatophyta</taxon>
        <taxon>Magnoliopsida</taxon>
        <taxon>eudicotyledons</taxon>
        <taxon>Gunneridae</taxon>
        <taxon>Pentapetalae</taxon>
        <taxon>rosids</taxon>
        <taxon>fabids</taxon>
        <taxon>Malpighiales</taxon>
        <taxon>Linaceae</taxon>
        <taxon>Linum</taxon>
    </lineage>
</organism>
<evidence type="ECO:0000313" key="2">
    <source>
        <dbReference type="EMBL" id="CAL1412604.1"/>
    </source>
</evidence>
<evidence type="ECO:0000313" key="3">
    <source>
        <dbReference type="Proteomes" id="UP001497516"/>
    </source>
</evidence>
<proteinExistence type="predicted"/>
<accession>A0AAV2GPJ3</accession>
<feature type="region of interest" description="Disordered" evidence="1">
    <location>
        <begin position="78"/>
        <end position="130"/>
    </location>
</feature>
<feature type="compositionally biased region" description="Basic and acidic residues" evidence="1">
    <location>
        <begin position="90"/>
        <end position="114"/>
    </location>
</feature>
<evidence type="ECO:0000256" key="1">
    <source>
        <dbReference type="SAM" id="MobiDB-lite"/>
    </source>
</evidence>